<dbReference type="Pfam" id="PF03517">
    <property type="entry name" value="Voldacs"/>
    <property type="match status" value="1"/>
</dbReference>
<comment type="function">
    <text evidence="13">Involved in both the assembly of spliceosomal snRNPs and the methylation of Sm proteins. Chaperone that regulates the assembly of spliceosomal U1, U2, U4 and U5 small nuclear ribonucleoproteins (snRNPs), the building blocks of the spliceosome, and thereby plays an important role in the splicing of cellular pre-mRNAs. Most spliceosomal snRNPs contain a common set of Sm proteins SNRPB, SNRPD1, SNRPD2, SNRPD3, SNRPE, SNRPF and SNRPG that assemble in a heptameric protein ring on the Sm site of the small nuclear RNA to form the core snRNP (Sm core). In the cytosol, the Sm proteins SNRPD1, SNRPD2, SNRPE, SNRPF and SNRPG are trapped in an inactive 6S pICln-Sm complex by the chaperone CLNS1A that controls the assembly of the core snRNP. Dissociation by the SMN complex of CLNS1A from the trapped Sm proteins and their transfer to an SMN-Sm complex triggers the assembly of core snRNPs and their transport to the nucleus.</text>
</comment>
<evidence type="ECO:0000256" key="2">
    <source>
        <dbReference type="ARBA" id="ARBA00004496"/>
    </source>
</evidence>
<reference evidence="16 17" key="1">
    <citation type="journal article" date="2018" name="Nat. Ecol. Evol.">
        <title>Genomic signatures of mitonuclear coevolution across populations of Tigriopus californicus.</title>
        <authorList>
            <person name="Barreto F.S."/>
            <person name="Watson E.T."/>
            <person name="Lima T.G."/>
            <person name="Willett C.S."/>
            <person name="Edmands S."/>
            <person name="Li W."/>
            <person name="Burton R.S."/>
        </authorList>
    </citation>
    <scope>NUCLEOTIDE SEQUENCE [LARGE SCALE GENOMIC DNA]</scope>
    <source>
        <strain evidence="16 17">San Diego</strain>
    </source>
</reference>
<dbReference type="PANTHER" id="PTHR46091:SF3">
    <property type="entry name" value="AMINE OXIDASE DOMAIN-CONTAINING PROTEIN"/>
    <property type="match status" value="1"/>
</dbReference>
<evidence type="ECO:0000256" key="1">
    <source>
        <dbReference type="ARBA" id="ARBA00004123"/>
    </source>
</evidence>
<evidence type="ECO:0000256" key="15">
    <source>
        <dbReference type="SAM" id="Phobius"/>
    </source>
</evidence>
<dbReference type="PANTHER" id="PTHR46091">
    <property type="entry name" value="BLR7054 PROTEIN"/>
    <property type="match status" value="1"/>
</dbReference>
<name>A0A553P231_TIGCA</name>
<feature type="compositionally biased region" description="Acidic residues" evidence="14">
    <location>
        <begin position="148"/>
        <end position="176"/>
    </location>
</feature>
<dbReference type="GO" id="GO:0000387">
    <property type="term" value="P:spliceosomal snRNP assembly"/>
    <property type="evidence" value="ECO:0007669"/>
    <property type="project" value="InterPro"/>
</dbReference>
<dbReference type="GO" id="GO:0005829">
    <property type="term" value="C:cytosol"/>
    <property type="evidence" value="ECO:0007669"/>
    <property type="project" value="InterPro"/>
</dbReference>
<evidence type="ECO:0000256" key="10">
    <source>
        <dbReference type="ARBA" id="ARBA00022857"/>
    </source>
</evidence>
<dbReference type="EMBL" id="VCGU01000008">
    <property type="protein sequence ID" value="TRY71748.1"/>
    <property type="molecule type" value="Genomic_DNA"/>
</dbReference>
<dbReference type="GO" id="GO:0005634">
    <property type="term" value="C:nucleus"/>
    <property type="evidence" value="ECO:0007669"/>
    <property type="project" value="UniProtKB-SubCell"/>
</dbReference>
<evidence type="ECO:0000256" key="14">
    <source>
        <dbReference type="SAM" id="MobiDB-lite"/>
    </source>
</evidence>
<dbReference type="Gene3D" id="2.30.29.30">
    <property type="entry name" value="Pleckstrin-homology domain (PH domain)/Phosphotyrosine-binding domain (PTB)"/>
    <property type="match status" value="1"/>
</dbReference>
<evidence type="ECO:0000256" key="12">
    <source>
        <dbReference type="ARBA" id="ARBA00023242"/>
    </source>
</evidence>
<accession>A0A553P231</accession>
<evidence type="ECO:0000256" key="4">
    <source>
        <dbReference type="ARBA" id="ARBA00007054"/>
    </source>
</evidence>
<comment type="similarity">
    <text evidence="4">Belongs to the pICln (TC 1.A.47) family.</text>
</comment>
<feature type="transmembrane region" description="Helical" evidence="15">
    <location>
        <begin position="214"/>
        <end position="239"/>
    </location>
</feature>
<keyword evidence="10" id="KW-0521">NADP</keyword>
<dbReference type="Gene3D" id="3.50.50.60">
    <property type="entry name" value="FAD/NAD(P)-binding domain"/>
    <property type="match status" value="2"/>
</dbReference>
<evidence type="ECO:0000256" key="6">
    <source>
        <dbReference type="ARBA" id="ARBA00022490"/>
    </source>
</evidence>
<dbReference type="GO" id="GO:0034715">
    <property type="term" value="C:pICln-Sm protein complex"/>
    <property type="evidence" value="ECO:0007669"/>
    <property type="project" value="InterPro"/>
</dbReference>
<dbReference type="Pfam" id="PF13450">
    <property type="entry name" value="NAD_binding_8"/>
    <property type="match status" value="1"/>
</dbReference>
<evidence type="ECO:0000256" key="11">
    <source>
        <dbReference type="ARBA" id="ARBA00023027"/>
    </source>
</evidence>
<evidence type="ECO:0000313" key="17">
    <source>
        <dbReference type="Proteomes" id="UP000318571"/>
    </source>
</evidence>
<gene>
    <name evidence="16" type="ORF">TCAL_01036</name>
</gene>
<dbReference type="OMA" id="RENVWAF"/>
<keyword evidence="15" id="KW-0812">Transmembrane</keyword>
<evidence type="ECO:0000256" key="9">
    <source>
        <dbReference type="ARBA" id="ARBA00022827"/>
    </source>
</evidence>
<dbReference type="InterPro" id="IPR011993">
    <property type="entry name" value="PH-like_dom_sf"/>
</dbReference>
<keyword evidence="8" id="KW-0732">Signal</keyword>
<protein>
    <recommendedName>
        <fullName evidence="5">Methylosome subunit pICln</fullName>
    </recommendedName>
</protein>
<proteinExistence type="inferred from homology"/>
<dbReference type="InterPro" id="IPR039924">
    <property type="entry name" value="ICln/Lot5/Saf5"/>
</dbReference>
<keyword evidence="6" id="KW-0963">Cytoplasm</keyword>
<evidence type="ECO:0000256" key="7">
    <source>
        <dbReference type="ARBA" id="ARBA00022630"/>
    </source>
</evidence>
<dbReference type="InterPro" id="IPR036188">
    <property type="entry name" value="FAD/NAD-bd_sf"/>
</dbReference>
<evidence type="ECO:0000256" key="13">
    <source>
        <dbReference type="ARBA" id="ARBA00045890"/>
    </source>
</evidence>
<evidence type="ECO:0000313" key="16">
    <source>
        <dbReference type="EMBL" id="TRY71748.1"/>
    </source>
</evidence>
<comment type="similarity">
    <text evidence="3">Belongs to the carotenoid/retinoid oxidoreductase family. CrtISO subfamily.</text>
</comment>
<keyword evidence="9" id="KW-0274">FAD</keyword>
<dbReference type="SUPFAM" id="SSF51905">
    <property type="entry name" value="FAD/NAD(P)-binding domain"/>
    <property type="match status" value="1"/>
</dbReference>
<dbReference type="GO" id="GO:0006821">
    <property type="term" value="P:chloride transport"/>
    <property type="evidence" value="ECO:0007669"/>
    <property type="project" value="InterPro"/>
</dbReference>
<keyword evidence="17" id="KW-1185">Reference proteome</keyword>
<keyword evidence="7" id="KW-0285">Flavoprotein</keyword>
<evidence type="ECO:0000256" key="5">
    <source>
        <dbReference type="ARBA" id="ARBA00015653"/>
    </source>
</evidence>
<organism evidence="16 17">
    <name type="scientific">Tigriopus californicus</name>
    <name type="common">Marine copepod</name>
    <dbReference type="NCBI Taxonomy" id="6832"/>
    <lineage>
        <taxon>Eukaryota</taxon>
        <taxon>Metazoa</taxon>
        <taxon>Ecdysozoa</taxon>
        <taxon>Arthropoda</taxon>
        <taxon>Crustacea</taxon>
        <taxon>Multicrustacea</taxon>
        <taxon>Hexanauplia</taxon>
        <taxon>Copepoda</taxon>
        <taxon>Harpacticoida</taxon>
        <taxon>Harpacticidae</taxon>
        <taxon>Tigriopus</taxon>
    </lineage>
</organism>
<dbReference type="GO" id="GO:0034709">
    <property type="term" value="C:methylosome"/>
    <property type="evidence" value="ECO:0007669"/>
    <property type="project" value="InterPro"/>
</dbReference>
<keyword evidence="15" id="KW-0472">Membrane</keyword>
<keyword evidence="11" id="KW-0520">NAD</keyword>
<keyword evidence="15" id="KW-1133">Transmembrane helix</keyword>
<feature type="region of interest" description="Disordered" evidence="14">
    <location>
        <begin position="88"/>
        <end position="108"/>
    </location>
</feature>
<feature type="region of interest" description="Disordered" evidence="14">
    <location>
        <begin position="148"/>
        <end position="183"/>
    </location>
</feature>
<evidence type="ECO:0000256" key="3">
    <source>
        <dbReference type="ARBA" id="ARBA00005855"/>
    </source>
</evidence>
<dbReference type="InterPro" id="IPR003521">
    <property type="entry name" value="ICln"/>
</dbReference>
<comment type="subcellular location">
    <subcellularLocation>
        <location evidence="2">Cytoplasm</location>
    </subcellularLocation>
    <subcellularLocation>
        <location evidence="1">Nucleus</location>
    </subcellularLocation>
</comment>
<dbReference type="GO" id="GO:0006884">
    <property type="term" value="P:cell volume homeostasis"/>
    <property type="evidence" value="ECO:0007669"/>
    <property type="project" value="InterPro"/>
</dbReference>
<feature type="non-terminal residue" evidence="16">
    <location>
        <position position="924"/>
    </location>
</feature>
<sequence length="924" mass="103137">MVVLTRLGPPEAGIRHTQPLITVYVNERPLGVGTLYISEARVSWVGPSEQGFSLEYPHVSLHAISKDLSQFPAECLYLIIDVRLVDSEGTPNSTPNGSDDDDDEGQSDQGMTEIRFVPEDKTALEPMFRAMSACQALHPDPADISDLEEEDEAEYDENGTEETEEGAFEDADEDEPNGLTFGDTNTFSVDLRSCSIMNSDYEYRLNPHNVLAQGWFLTTPLVITSIKVFLTLATGFLIIQVFRWNRLAKAKNPFAQDDRHQRRPYLVDQKKRDQIIKQSFHPDQVPTELDAIVIGSGIGGLSTAAILAKAGRKVLVLEQHDQAGGSCHTYLEKGYEFDVGIHYIGNVGKQTFFKTLVDQVSEGQIEWAPLEDAFDVVSIGYGDNNRKYPVLSGKTQWQNSLKEAFPGDSKAIDQFFKLLQEASGSSMVLGALKILPLWLVKIVISTGLIHLFTTMWRGQFKKSTQDIIQGLTDNPDLQTIFCYCWPDYGTRPSSSHFMMQALLNNHFMNGAHYPVGGASEIALNIIPVIERTGGKVLVRAPVQEILYNGRKAMGVKIEAPIVISAAGVMSTFQRLLPEPVAQQSYFHKLIRSQTIKPGVAAMSVFLGLNASNEDLGLKRENVWAFASNDSEKEFVNYLESDREAIMSKDLPMIFISFPSAKDPQWSVHPGRENKSTCAIISFANWRWYKQFEPTAHKKRGDQYEELKSAVGNNMIEQACRLYPQIKHHIDYVEVGTPVTNQFYLGCSQGEIYGLDHDLARQEPMTNALLRPETDIPGLYLSGQDVMTCGFGGALFGGLLCAGSVLGRNLVSDLTRLHKVIKKTDQTKLNEWLTKLVNGSHRSRNEIYHIKIGFSFTKQSFVSHGESYGLNHDLDCFTPKTIDQLHPETTIHGLYLGGQDVMLWRLKGALLERALCLLSFKGETL</sequence>
<evidence type="ECO:0000256" key="8">
    <source>
        <dbReference type="ARBA" id="ARBA00022729"/>
    </source>
</evidence>
<dbReference type="InterPro" id="IPR052206">
    <property type="entry name" value="Retinol_saturase"/>
</dbReference>
<keyword evidence="12" id="KW-0539">Nucleus</keyword>
<feature type="transmembrane region" description="Helical" evidence="15">
    <location>
        <begin position="435"/>
        <end position="456"/>
    </location>
</feature>
<dbReference type="AlphaFoldDB" id="A0A553P231"/>
<dbReference type="PRINTS" id="PR01348">
    <property type="entry name" value="ICLNCHANNEL"/>
</dbReference>
<dbReference type="Proteomes" id="UP000318571">
    <property type="component" value="Chromosome 7"/>
</dbReference>
<dbReference type="GO" id="GO:0005886">
    <property type="term" value="C:plasma membrane"/>
    <property type="evidence" value="ECO:0007669"/>
    <property type="project" value="InterPro"/>
</dbReference>
<comment type="caution">
    <text evidence="16">The sequence shown here is derived from an EMBL/GenBank/DDBJ whole genome shotgun (WGS) entry which is preliminary data.</text>
</comment>
<dbReference type="STRING" id="6832.A0A553P231"/>